<dbReference type="EMBL" id="MCGO01000039">
    <property type="protein sequence ID" value="ORY39648.1"/>
    <property type="molecule type" value="Genomic_DNA"/>
</dbReference>
<organism evidence="3 4">
    <name type="scientific">Rhizoclosmatium globosum</name>
    <dbReference type="NCBI Taxonomy" id="329046"/>
    <lineage>
        <taxon>Eukaryota</taxon>
        <taxon>Fungi</taxon>
        <taxon>Fungi incertae sedis</taxon>
        <taxon>Chytridiomycota</taxon>
        <taxon>Chytridiomycota incertae sedis</taxon>
        <taxon>Chytridiomycetes</taxon>
        <taxon>Chytridiales</taxon>
        <taxon>Chytriomycetaceae</taxon>
        <taxon>Rhizoclosmatium</taxon>
    </lineage>
</organism>
<reference evidence="3 4" key="1">
    <citation type="submission" date="2016-07" db="EMBL/GenBank/DDBJ databases">
        <title>Pervasive Adenine N6-methylation of Active Genes in Fungi.</title>
        <authorList>
            <consortium name="DOE Joint Genome Institute"/>
            <person name="Mondo S.J."/>
            <person name="Dannebaum R.O."/>
            <person name="Kuo R.C."/>
            <person name="Labutti K."/>
            <person name="Haridas S."/>
            <person name="Kuo A."/>
            <person name="Salamov A."/>
            <person name="Ahrendt S.R."/>
            <person name="Lipzen A."/>
            <person name="Sullivan W."/>
            <person name="Andreopoulos W.B."/>
            <person name="Clum A."/>
            <person name="Lindquist E."/>
            <person name="Daum C."/>
            <person name="Ramamoorthy G.K."/>
            <person name="Gryganskyi A."/>
            <person name="Culley D."/>
            <person name="Magnuson J.K."/>
            <person name="James T.Y."/>
            <person name="O'Malley M.A."/>
            <person name="Stajich J.E."/>
            <person name="Spatafora J.W."/>
            <person name="Visel A."/>
            <person name="Grigoriev I.V."/>
        </authorList>
    </citation>
    <scope>NUCLEOTIDE SEQUENCE [LARGE SCALE GENOMIC DNA]</scope>
    <source>
        <strain evidence="3 4">JEL800</strain>
    </source>
</reference>
<gene>
    <name evidence="3" type="ORF">BCR33DRAFT_720091</name>
</gene>
<evidence type="ECO:0000259" key="2">
    <source>
        <dbReference type="Pfam" id="PF04577"/>
    </source>
</evidence>
<sequence>MKDKLPRTPTHSSSYLNCSSKDWETCERVLATSSLTSPNTLSRQLRPINFIPYNKRYKRVAACIAAAMTTAFFFLLLRLYEPQRHTFAKSASDLREIPSFQLWSKHIQAQEINPEDFHSRPKQRIEISRQPSNDSLLDTDNPLSYIHYARSASNQHQLSSRCDYYNNADFIVDFHAYPFVVCGSDTKTADTWRFGYLQDDEKSYLQKRNALAGPNIYRESIFPLRREVSDYLDAREDRRLLFEKLNEGKILGDSKVKEADDRIDTMGSSTLLWRRSKQPITLKRKSKTASQIRCGVVDEKIPQRYCETRNIAVKLEMVPQVNSEKGLDLLPPFGLLETMCHLDENSWFGQGFGGGAAGWMLEGLEILRPSENDDIKCDLWLDTPLFFISRWDTTNPYQFHQDALNTFLVYSLFNLSTASTQPILLDQRKADGPYTAAWSHIFTNSRRLVDIRQLSEAAKKQLQGWKGKSSPNLCLSRAIWGIHGGISPMARGANKPNECSNAPLSFAFREFMLDRAKYWATTTRGFGGIGDVMGGNNNWLPLPVQSRKYGVLFEEKVREMVESALGETNEKVRLEKLEAANALSTRTIVVTYAIRKSATRHGALEENGTFGTQLHGADGEELKPPAESVAGTEPTLRRLVENEKDLISSIKRIVKEWRKTVEESEDGKTSVEVEFRAVDFASISFDDQIAIAHGTDLFVGPHGAAFAYTTYLRRMPFAGVLELKPPERGIGNHQFQNMAKRYGNKYMFVPIGHGVESKHLSKITRSLRLLLTAIYKARLGDTKDIVPIVVDDDDMPKIYRNFYR</sequence>
<feature type="transmembrane region" description="Helical" evidence="1">
    <location>
        <begin position="60"/>
        <end position="80"/>
    </location>
</feature>
<dbReference type="Pfam" id="PF04577">
    <property type="entry name" value="Glyco_transf_61"/>
    <property type="match status" value="1"/>
</dbReference>
<dbReference type="GO" id="GO:0016757">
    <property type="term" value="F:glycosyltransferase activity"/>
    <property type="evidence" value="ECO:0007669"/>
    <property type="project" value="InterPro"/>
</dbReference>
<keyword evidence="1" id="KW-0472">Membrane</keyword>
<dbReference type="InterPro" id="IPR049625">
    <property type="entry name" value="Glyco_transf_61_cat"/>
</dbReference>
<dbReference type="OrthoDB" id="529273at2759"/>
<keyword evidence="4" id="KW-1185">Reference proteome</keyword>
<protein>
    <recommendedName>
        <fullName evidence="2">Glycosyltransferase 61 catalytic domain-containing protein</fullName>
    </recommendedName>
</protein>
<proteinExistence type="predicted"/>
<evidence type="ECO:0000256" key="1">
    <source>
        <dbReference type="SAM" id="Phobius"/>
    </source>
</evidence>
<keyword evidence="1" id="KW-0812">Transmembrane</keyword>
<feature type="domain" description="Glycosyltransferase 61 catalytic" evidence="2">
    <location>
        <begin position="635"/>
        <end position="711"/>
    </location>
</feature>
<dbReference type="AlphaFoldDB" id="A0A1Y2BY14"/>
<dbReference type="Proteomes" id="UP000193642">
    <property type="component" value="Unassembled WGS sequence"/>
</dbReference>
<keyword evidence="1" id="KW-1133">Transmembrane helix</keyword>
<evidence type="ECO:0000313" key="4">
    <source>
        <dbReference type="Proteomes" id="UP000193642"/>
    </source>
</evidence>
<name>A0A1Y2BY14_9FUNG</name>
<accession>A0A1Y2BY14</accession>
<comment type="caution">
    <text evidence="3">The sequence shown here is derived from an EMBL/GenBank/DDBJ whole genome shotgun (WGS) entry which is preliminary data.</text>
</comment>
<evidence type="ECO:0000313" key="3">
    <source>
        <dbReference type="EMBL" id="ORY39648.1"/>
    </source>
</evidence>